<reference evidence="3 4" key="1">
    <citation type="submission" date="2018-04" db="EMBL/GenBank/DDBJ databases">
        <title>Pedobacter chongqingensis sp. nov., isolated from a rottenly hemp rope.</title>
        <authorList>
            <person name="Cai Y."/>
        </authorList>
    </citation>
    <scope>NUCLEOTIDE SEQUENCE [LARGE SCALE GENOMIC DNA]</scope>
    <source>
        <strain evidence="3 4">FJ4-8</strain>
    </source>
</reference>
<dbReference type="RefSeq" id="WP_109414313.1">
    <property type="nucleotide sequence ID" value="NZ_QEAS01000002.1"/>
</dbReference>
<dbReference type="InterPro" id="IPR036956">
    <property type="entry name" value="Impact_N_sf"/>
</dbReference>
<dbReference type="EMBL" id="QEAS01000002">
    <property type="protein sequence ID" value="PWG82036.1"/>
    <property type="molecule type" value="Genomic_DNA"/>
</dbReference>
<keyword evidence="4" id="KW-1185">Reference proteome</keyword>
<proteinExistence type="inferred from homology"/>
<evidence type="ECO:0000313" key="3">
    <source>
        <dbReference type="EMBL" id="PWG82036.1"/>
    </source>
</evidence>
<dbReference type="Proteomes" id="UP000245647">
    <property type="component" value="Unassembled WGS sequence"/>
</dbReference>
<evidence type="ECO:0000256" key="1">
    <source>
        <dbReference type="ARBA" id="ARBA00007665"/>
    </source>
</evidence>
<dbReference type="GO" id="GO:0005737">
    <property type="term" value="C:cytoplasm"/>
    <property type="evidence" value="ECO:0007669"/>
    <property type="project" value="TreeGrafter"/>
</dbReference>
<dbReference type="GO" id="GO:0006446">
    <property type="term" value="P:regulation of translational initiation"/>
    <property type="evidence" value="ECO:0007669"/>
    <property type="project" value="TreeGrafter"/>
</dbReference>
<comment type="similarity">
    <text evidence="1">Belongs to the IMPACT family.</text>
</comment>
<dbReference type="OrthoDB" id="9813771at2"/>
<dbReference type="InterPro" id="IPR023582">
    <property type="entry name" value="Impact"/>
</dbReference>
<sequence>MLFDDTYRTITEASEGLFKDKGSKFIAYAYPVRSEEEAKSYLAEVKAAHPKARHHCWAMRLSSDRSVFRINDDGEPSGTAGRPILNCLLSADLTNLVVIVVRYFGGTLLGVPGLINAYKTATQEALGAAKTVTKTVNDIYGLRFDYLRMNEVMKIIKDENLNLLKQEYDNVCVFEVEIRKSYLNHVLDKFEKVEGLKQEYLYTL</sequence>
<dbReference type="InterPro" id="IPR001498">
    <property type="entry name" value="Impact_N"/>
</dbReference>
<name>A0A2U2PKU6_9SPHI</name>
<dbReference type="InterPro" id="IPR020568">
    <property type="entry name" value="Ribosomal_Su5_D2-typ_SF"/>
</dbReference>
<dbReference type="Pfam" id="PF01205">
    <property type="entry name" value="Impact_N"/>
    <property type="match status" value="1"/>
</dbReference>
<accession>A0A2U2PKU6</accession>
<gene>
    <name evidence="3" type="ORF">DDR33_03165</name>
</gene>
<evidence type="ECO:0000259" key="2">
    <source>
        <dbReference type="Pfam" id="PF01205"/>
    </source>
</evidence>
<dbReference type="InterPro" id="IPR020569">
    <property type="entry name" value="UPF0029_Impact_CS"/>
</dbReference>
<dbReference type="AlphaFoldDB" id="A0A2U2PKU6"/>
<dbReference type="PANTHER" id="PTHR16301:SF20">
    <property type="entry name" value="IMPACT FAMILY MEMBER YIGZ"/>
    <property type="match status" value="1"/>
</dbReference>
<organism evidence="3 4">
    <name type="scientific">Pararcticibacter amylolyticus</name>
    <dbReference type="NCBI Taxonomy" id="2173175"/>
    <lineage>
        <taxon>Bacteria</taxon>
        <taxon>Pseudomonadati</taxon>
        <taxon>Bacteroidota</taxon>
        <taxon>Sphingobacteriia</taxon>
        <taxon>Sphingobacteriales</taxon>
        <taxon>Sphingobacteriaceae</taxon>
        <taxon>Pararcticibacter</taxon>
    </lineage>
</organism>
<feature type="domain" description="Impact N-terminal" evidence="2">
    <location>
        <begin position="21"/>
        <end position="126"/>
    </location>
</feature>
<evidence type="ECO:0000313" key="4">
    <source>
        <dbReference type="Proteomes" id="UP000245647"/>
    </source>
</evidence>
<comment type="caution">
    <text evidence="3">The sequence shown here is derived from an EMBL/GenBank/DDBJ whole genome shotgun (WGS) entry which is preliminary data.</text>
</comment>
<dbReference type="PROSITE" id="PS00910">
    <property type="entry name" value="UPF0029"/>
    <property type="match status" value="1"/>
</dbReference>
<dbReference type="SUPFAM" id="SSF54211">
    <property type="entry name" value="Ribosomal protein S5 domain 2-like"/>
    <property type="match status" value="1"/>
</dbReference>
<dbReference type="Gene3D" id="3.30.230.30">
    <property type="entry name" value="Impact, N-terminal domain"/>
    <property type="match status" value="1"/>
</dbReference>
<protein>
    <submittedName>
        <fullName evidence="3">YigZ family protein</fullName>
    </submittedName>
</protein>
<dbReference type="PANTHER" id="PTHR16301">
    <property type="entry name" value="IMPACT-RELATED"/>
    <property type="match status" value="1"/>
</dbReference>